<protein>
    <submittedName>
        <fullName evidence="1">Uncharacterized protein</fullName>
    </submittedName>
</protein>
<dbReference type="OrthoDB" id="60666at2759"/>
<dbReference type="GeneID" id="20810951"/>
<dbReference type="EMBL" id="KI913134">
    <property type="protein sequence ID" value="ETV77046.1"/>
    <property type="molecule type" value="Genomic_DNA"/>
</dbReference>
<proteinExistence type="predicted"/>
<dbReference type="AlphaFoldDB" id="W4GCR5"/>
<dbReference type="VEuPathDB" id="FungiDB:H257_08955"/>
<evidence type="ECO:0000313" key="1">
    <source>
        <dbReference type="EMBL" id="ETV77046.1"/>
    </source>
</evidence>
<reference evidence="1" key="1">
    <citation type="submission" date="2013-12" db="EMBL/GenBank/DDBJ databases">
        <title>The Genome Sequence of Aphanomyces astaci APO3.</title>
        <authorList>
            <consortium name="The Broad Institute Genomics Platform"/>
            <person name="Russ C."/>
            <person name="Tyler B."/>
            <person name="van West P."/>
            <person name="Dieguez-Uribeondo J."/>
            <person name="Young S.K."/>
            <person name="Zeng Q."/>
            <person name="Gargeya S."/>
            <person name="Fitzgerald M."/>
            <person name="Abouelleil A."/>
            <person name="Alvarado L."/>
            <person name="Chapman S.B."/>
            <person name="Gainer-Dewar J."/>
            <person name="Goldberg J."/>
            <person name="Griggs A."/>
            <person name="Gujja S."/>
            <person name="Hansen M."/>
            <person name="Howarth C."/>
            <person name="Imamovic A."/>
            <person name="Ireland A."/>
            <person name="Larimer J."/>
            <person name="McCowan C."/>
            <person name="Murphy C."/>
            <person name="Pearson M."/>
            <person name="Poon T.W."/>
            <person name="Priest M."/>
            <person name="Roberts A."/>
            <person name="Saif S."/>
            <person name="Shea T."/>
            <person name="Sykes S."/>
            <person name="Wortman J."/>
            <person name="Nusbaum C."/>
            <person name="Birren B."/>
        </authorList>
    </citation>
    <scope>NUCLEOTIDE SEQUENCE [LARGE SCALE GENOMIC DNA]</scope>
    <source>
        <strain evidence="1">APO3</strain>
    </source>
</reference>
<sequence length="387" mass="44569">MYAKYNASTQGGQVEHLCPPASMSSNGGAAMYEVADKIPPRRQYFREKQREYRRKRIADGDAFKAQCVHLQSILARLQTGRPSSMVPRDASDGPLSWHSIAIVFKSEAHRVLKDHQSLITQTQEYQSLTQAMQRFVMMNISPPMSRSNAWQNATLAADPSARNLGKEWLTQQMYHNIHEPFALLPAVSYDDEFFDIDVQMTDDGDPFMRMERVQFTWPGTVQMFRRLIESNMRAVLIPNYFEMVVEETTANTRLVHTTTPNGMFMNTLQGRFVEADRFVMVIREVEVDEVYMCDPQHKQRHLMSWTEVRQISPSHVLLRIVSLASHLFRANGGFVSVDEYAVTRGIDLTGIGDKEAYVRRELIRRGKADFVPWRQHIMDTMHETAIS</sequence>
<gene>
    <name evidence="1" type="ORF">H257_08955</name>
</gene>
<dbReference type="RefSeq" id="XP_009833352.1">
    <property type="nucleotide sequence ID" value="XM_009835050.1"/>
</dbReference>
<accession>W4GCR5</accession>
<organism evidence="1">
    <name type="scientific">Aphanomyces astaci</name>
    <name type="common">Crayfish plague agent</name>
    <dbReference type="NCBI Taxonomy" id="112090"/>
    <lineage>
        <taxon>Eukaryota</taxon>
        <taxon>Sar</taxon>
        <taxon>Stramenopiles</taxon>
        <taxon>Oomycota</taxon>
        <taxon>Saprolegniomycetes</taxon>
        <taxon>Saprolegniales</taxon>
        <taxon>Verrucalvaceae</taxon>
        <taxon>Aphanomyces</taxon>
    </lineage>
</organism>
<name>W4GCR5_APHAT</name>